<accession>A0A0F9F2M9</accession>
<sequence length="81" mass="9579">MEDIELFNKRHDQFLINNVKSLYKYILVDGATIKSVERIEKNIYRVTLFFNANDLIHIFSVYLAPIGNKYDILQLTPDVWS</sequence>
<organism evidence="1">
    <name type="scientific">marine sediment metagenome</name>
    <dbReference type="NCBI Taxonomy" id="412755"/>
    <lineage>
        <taxon>unclassified sequences</taxon>
        <taxon>metagenomes</taxon>
        <taxon>ecological metagenomes</taxon>
    </lineage>
</organism>
<name>A0A0F9F2M9_9ZZZZ</name>
<dbReference type="EMBL" id="LAZR01034436">
    <property type="protein sequence ID" value="KKL45307.1"/>
    <property type="molecule type" value="Genomic_DNA"/>
</dbReference>
<evidence type="ECO:0000313" key="1">
    <source>
        <dbReference type="EMBL" id="KKL45307.1"/>
    </source>
</evidence>
<proteinExistence type="predicted"/>
<protein>
    <submittedName>
        <fullName evidence="1">Uncharacterized protein</fullName>
    </submittedName>
</protein>
<comment type="caution">
    <text evidence="1">The sequence shown here is derived from an EMBL/GenBank/DDBJ whole genome shotgun (WGS) entry which is preliminary data.</text>
</comment>
<reference evidence="1" key="1">
    <citation type="journal article" date="2015" name="Nature">
        <title>Complex archaea that bridge the gap between prokaryotes and eukaryotes.</title>
        <authorList>
            <person name="Spang A."/>
            <person name="Saw J.H."/>
            <person name="Jorgensen S.L."/>
            <person name="Zaremba-Niedzwiedzka K."/>
            <person name="Martijn J."/>
            <person name="Lind A.E."/>
            <person name="van Eijk R."/>
            <person name="Schleper C."/>
            <person name="Guy L."/>
            <person name="Ettema T.J."/>
        </authorList>
    </citation>
    <scope>NUCLEOTIDE SEQUENCE</scope>
</reference>
<dbReference type="AlphaFoldDB" id="A0A0F9F2M9"/>
<gene>
    <name evidence="1" type="ORF">LCGC14_2357010</name>
</gene>